<feature type="transmembrane region" description="Helical" evidence="1">
    <location>
        <begin position="53"/>
        <end position="72"/>
    </location>
</feature>
<dbReference type="Proteomes" id="UP000237755">
    <property type="component" value="Unassembled WGS sequence"/>
</dbReference>
<dbReference type="NCBIfam" id="NF038065">
    <property type="entry name" value="Pr6Pr"/>
    <property type="match status" value="1"/>
</dbReference>
<reference evidence="2 3" key="1">
    <citation type="journal article" date="2008" name="Int. J. Syst. Evol. Microbiol.">
        <title>Leifsonia pindariensis sp. nov., isolated from the Pindari glacier of the Indian Himalayas, and emended description of the genus Leifsonia.</title>
        <authorList>
            <person name="Reddy G.S."/>
            <person name="Prabagaran S.R."/>
            <person name="Shivaji S."/>
        </authorList>
    </citation>
    <scope>NUCLEOTIDE SEQUENCE [LARGE SCALE GENOMIC DNA]</scope>
    <source>
        <strain evidence="2 3">PON 10</strain>
    </source>
</reference>
<dbReference type="InterPro" id="IPR049713">
    <property type="entry name" value="Pr6Pr-like"/>
</dbReference>
<keyword evidence="1" id="KW-0472">Membrane</keyword>
<organism evidence="2 3">
    <name type="scientific">Microterricola pindariensis</name>
    <dbReference type="NCBI Taxonomy" id="478010"/>
    <lineage>
        <taxon>Bacteria</taxon>
        <taxon>Bacillati</taxon>
        <taxon>Actinomycetota</taxon>
        <taxon>Actinomycetes</taxon>
        <taxon>Micrococcales</taxon>
        <taxon>Microbacteriaceae</taxon>
        <taxon>Microterricola</taxon>
    </lineage>
</organism>
<feature type="transmembrane region" description="Helical" evidence="1">
    <location>
        <begin position="12"/>
        <end position="33"/>
    </location>
</feature>
<evidence type="ECO:0008006" key="4">
    <source>
        <dbReference type="Google" id="ProtNLM"/>
    </source>
</evidence>
<keyword evidence="1" id="KW-0812">Transmembrane</keyword>
<proteinExistence type="predicted"/>
<name>A0ABX5AZY0_9MICO</name>
<evidence type="ECO:0000313" key="3">
    <source>
        <dbReference type="Proteomes" id="UP000237755"/>
    </source>
</evidence>
<evidence type="ECO:0000256" key="1">
    <source>
        <dbReference type="SAM" id="Phobius"/>
    </source>
</evidence>
<feature type="transmembrane region" description="Helical" evidence="1">
    <location>
        <begin position="79"/>
        <end position="99"/>
    </location>
</feature>
<feature type="transmembrane region" description="Helical" evidence="1">
    <location>
        <begin position="119"/>
        <end position="135"/>
    </location>
</feature>
<keyword evidence="1" id="KW-1133">Transmembrane helix</keyword>
<keyword evidence="3" id="KW-1185">Reference proteome</keyword>
<gene>
    <name evidence="2" type="ORF">GY24_03845</name>
</gene>
<feature type="transmembrane region" description="Helical" evidence="1">
    <location>
        <begin position="147"/>
        <end position="164"/>
    </location>
</feature>
<protein>
    <recommendedName>
        <fullName evidence="4">F420-dependent oxidoreductase</fullName>
    </recommendedName>
</protein>
<evidence type="ECO:0000313" key="2">
    <source>
        <dbReference type="EMBL" id="PPL19894.1"/>
    </source>
</evidence>
<comment type="caution">
    <text evidence="2">The sequence shown here is derived from an EMBL/GenBank/DDBJ whole genome shotgun (WGS) entry which is preliminary data.</text>
</comment>
<sequence>MRVATGSGSVKILFASLRAIAAVAIVVAIIGQYQHSASLGPVNPFNFFGYFTIQSNLIGAVAFGLSALVIFAGRAQPLWLVYLRALATVLLAIVGIVYNTLLTGAGLEGAFNVQWSNDILHIWIPIYAALDWLLFGDKAKLPFAKLWVMLIYPLVWLAVVLFRGATDGWVPYPFLDPATGYASVAVYCLLIAAVTILFGYAVYALSRVRMLKP</sequence>
<accession>A0ABX5AZY0</accession>
<feature type="transmembrane region" description="Helical" evidence="1">
    <location>
        <begin position="184"/>
        <end position="205"/>
    </location>
</feature>
<dbReference type="EMBL" id="MPZN01000007">
    <property type="protein sequence ID" value="PPL19894.1"/>
    <property type="molecule type" value="Genomic_DNA"/>
</dbReference>